<gene>
    <name evidence="1" type="ORF">I553_6312</name>
</gene>
<sequence>MRRGALFMVGGVNQIIEAWLKEPRETTSELAAACADLCVAVVRGVVKSYERLAP</sequence>
<dbReference type="PATRIC" id="fig|1299334.3.peg.4472"/>
<accession>X8BE96</accession>
<proteinExistence type="predicted"/>
<name>X8BE96_MYCXE</name>
<protein>
    <submittedName>
        <fullName evidence="1">Uncharacterized protein</fullName>
    </submittedName>
</protein>
<organism evidence="1">
    <name type="scientific">Mycobacterium xenopi 4042</name>
    <dbReference type="NCBI Taxonomy" id="1299334"/>
    <lineage>
        <taxon>Bacteria</taxon>
        <taxon>Bacillati</taxon>
        <taxon>Actinomycetota</taxon>
        <taxon>Actinomycetes</taxon>
        <taxon>Mycobacteriales</taxon>
        <taxon>Mycobacteriaceae</taxon>
        <taxon>Mycobacterium</taxon>
    </lineage>
</organism>
<dbReference type="EMBL" id="JAOB01000042">
    <property type="protein sequence ID" value="EUA42452.1"/>
    <property type="molecule type" value="Genomic_DNA"/>
</dbReference>
<reference evidence="1" key="1">
    <citation type="submission" date="2014-01" db="EMBL/GenBank/DDBJ databases">
        <authorList>
            <person name="Brown-Elliot B."/>
            <person name="Wallace R."/>
            <person name="Lenaerts A."/>
            <person name="Ordway D."/>
            <person name="DeGroote M.A."/>
            <person name="Parker T."/>
            <person name="Sizemore C."/>
            <person name="Tallon L.J."/>
            <person name="Sadzewicz L.K."/>
            <person name="Sengamalay N."/>
            <person name="Fraser C.M."/>
            <person name="Hine E."/>
            <person name="Shefchek K.A."/>
            <person name="Das S.P."/>
            <person name="Tettelin H."/>
        </authorList>
    </citation>
    <scope>NUCLEOTIDE SEQUENCE [LARGE SCALE GENOMIC DNA]</scope>
    <source>
        <strain evidence="1">4042</strain>
    </source>
</reference>
<dbReference type="AlphaFoldDB" id="X8BE96"/>
<comment type="caution">
    <text evidence="1">The sequence shown here is derived from an EMBL/GenBank/DDBJ whole genome shotgun (WGS) entry which is preliminary data.</text>
</comment>
<evidence type="ECO:0000313" key="1">
    <source>
        <dbReference type="EMBL" id="EUA42452.1"/>
    </source>
</evidence>